<dbReference type="CDD" id="cd06260">
    <property type="entry name" value="DUF820-like"/>
    <property type="match status" value="1"/>
</dbReference>
<keyword evidence="3" id="KW-1185">Reference proteome</keyword>
<dbReference type="InterPro" id="IPR008538">
    <property type="entry name" value="Uma2"/>
</dbReference>
<sequence length="192" mass="20712">MGVMTAEAFTGLTSGRAFTVRDLEAMPDDGHRYELIDGTLIVSPAPGWRHQTVAGELFVVLRAARPDGFVVVAAPFAVQPSDSTELQPDVLVGRFDDFTEKNLPVAPLLVVEVLSPSTALNDLNYKKAAYARMGVASYWVIDPVSVTLTVFELTSEGAYELLAKVSGDEIFQADKPYPVTVVPRALLGQLAD</sequence>
<dbReference type="GO" id="GO:0004519">
    <property type="term" value="F:endonuclease activity"/>
    <property type="evidence" value="ECO:0007669"/>
    <property type="project" value="UniProtKB-KW"/>
</dbReference>
<organism evidence="2 3">
    <name type="scientific">Fodinicola feengrottensis</name>
    <dbReference type="NCBI Taxonomy" id="435914"/>
    <lineage>
        <taxon>Bacteria</taxon>
        <taxon>Bacillati</taxon>
        <taxon>Actinomycetota</taxon>
        <taxon>Actinomycetes</taxon>
        <taxon>Mycobacteriales</taxon>
        <taxon>Fodinicola</taxon>
    </lineage>
</organism>
<dbReference type="InterPro" id="IPR012296">
    <property type="entry name" value="Nuclease_put_TT1808"/>
</dbReference>
<dbReference type="EMBL" id="BAAANY010000005">
    <property type="protein sequence ID" value="GAA1665603.1"/>
    <property type="molecule type" value="Genomic_DNA"/>
</dbReference>
<reference evidence="3" key="1">
    <citation type="journal article" date="2019" name="Int. J. Syst. Evol. Microbiol.">
        <title>The Global Catalogue of Microorganisms (GCM) 10K type strain sequencing project: providing services to taxonomists for standard genome sequencing and annotation.</title>
        <authorList>
            <consortium name="The Broad Institute Genomics Platform"/>
            <consortium name="The Broad Institute Genome Sequencing Center for Infectious Disease"/>
            <person name="Wu L."/>
            <person name="Ma J."/>
        </authorList>
    </citation>
    <scope>NUCLEOTIDE SEQUENCE [LARGE SCALE GENOMIC DNA]</scope>
    <source>
        <strain evidence="3">JCM 14718</strain>
    </source>
</reference>
<dbReference type="Gene3D" id="3.90.1570.10">
    <property type="entry name" value="tt1808, chain A"/>
    <property type="match status" value="1"/>
</dbReference>
<dbReference type="PANTHER" id="PTHR34107:SF4">
    <property type="entry name" value="SLL1222 PROTEIN"/>
    <property type="match status" value="1"/>
</dbReference>
<dbReference type="Pfam" id="PF05685">
    <property type="entry name" value="Uma2"/>
    <property type="match status" value="1"/>
</dbReference>
<evidence type="ECO:0000313" key="2">
    <source>
        <dbReference type="EMBL" id="GAA1665603.1"/>
    </source>
</evidence>
<protein>
    <submittedName>
        <fullName evidence="2">Uma2 family endonuclease</fullName>
    </submittedName>
</protein>
<keyword evidence="2" id="KW-0378">Hydrolase</keyword>
<proteinExistence type="predicted"/>
<evidence type="ECO:0000313" key="3">
    <source>
        <dbReference type="Proteomes" id="UP001500618"/>
    </source>
</evidence>
<dbReference type="Proteomes" id="UP001500618">
    <property type="component" value="Unassembled WGS sequence"/>
</dbReference>
<evidence type="ECO:0000259" key="1">
    <source>
        <dbReference type="Pfam" id="PF05685"/>
    </source>
</evidence>
<keyword evidence="2" id="KW-0255">Endonuclease</keyword>
<dbReference type="InterPro" id="IPR011335">
    <property type="entry name" value="Restrct_endonuc-II-like"/>
</dbReference>
<accession>A0ABP4S0T5</accession>
<dbReference type="SUPFAM" id="SSF52980">
    <property type="entry name" value="Restriction endonuclease-like"/>
    <property type="match status" value="1"/>
</dbReference>
<feature type="domain" description="Putative restriction endonuclease" evidence="1">
    <location>
        <begin position="22"/>
        <end position="173"/>
    </location>
</feature>
<name>A0ABP4S0T5_9ACTN</name>
<comment type="caution">
    <text evidence="2">The sequence shown here is derived from an EMBL/GenBank/DDBJ whole genome shotgun (WGS) entry which is preliminary data.</text>
</comment>
<dbReference type="RefSeq" id="WP_279581546.1">
    <property type="nucleotide sequence ID" value="NZ_WOTO01000031.1"/>
</dbReference>
<dbReference type="PANTHER" id="PTHR34107">
    <property type="entry name" value="SLL0198 PROTEIN-RELATED"/>
    <property type="match status" value="1"/>
</dbReference>
<keyword evidence="2" id="KW-0540">Nuclease</keyword>
<gene>
    <name evidence="2" type="ORF">GCM10009765_13930</name>
</gene>